<accession>A0A183EUQ1</accession>
<proteinExistence type="predicted"/>
<reference evidence="2" key="1">
    <citation type="submission" date="2016-06" db="UniProtKB">
        <authorList>
            <consortium name="WormBaseParasite"/>
        </authorList>
    </citation>
    <scope>IDENTIFICATION</scope>
</reference>
<dbReference type="InterPro" id="IPR013594">
    <property type="entry name" value="Dynein_heavy_tail"/>
</dbReference>
<sequence length="146" mass="17002">LKLEGDNFRQKLNTQHIFDDWVARVQAKNISLTGRVFIIEKRQKDGKIALNLKVNFSNDVRNMKHMGFRIPLKIVNTAHQANLLYPFAISLLESGNLLTWESYKMDPYVSKLSTSISSFQEKVEELDMLLDRIEVILCWIFFALIL</sequence>
<protein>
    <submittedName>
        <fullName evidence="2">DHC_N1 domain-containing protein</fullName>
    </submittedName>
</protein>
<evidence type="ECO:0000259" key="1">
    <source>
        <dbReference type="Pfam" id="PF08385"/>
    </source>
</evidence>
<feature type="domain" description="Dynein heavy chain tail" evidence="1">
    <location>
        <begin position="4"/>
        <end position="97"/>
    </location>
</feature>
<dbReference type="AlphaFoldDB" id="A0A183EUQ1"/>
<dbReference type="WBParaSite" id="GPUH_0002472201-mRNA-1">
    <property type="protein sequence ID" value="GPUH_0002472201-mRNA-1"/>
    <property type="gene ID" value="GPUH_0002472201"/>
</dbReference>
<dbReference type="Pfam" id="PF08385">
    <property type="entry name" value="DHC_N1"/>
    <property type="match status" value="1"/>
</dbReference>
<organism evidence="2">
    <name type="scientific">Gongylonema pulchrum</name>
    <dbReference type="NCBI Taxonomy" id="637853"/>
    <lineage>
        <taxon>Eukaryota</taxon>
        <taxon>Metazoa</taxon>
        <taxon>Ecdysozoa</taxon>
        <taxon>Nematoda</taxon>
        <taxon>Chromadorea</taxon>
        <taxon>Rhabditida</taxon>
        <taxon>Spirurina</taxon>
        <taxon>Spiruromorpha</taxon>
        <taxon>Spiruroidea</taxon>
        <taxon>Gongylonematidae</taxon>
        <taxon>Gongylonema</taxon>
    </lineage>
</organism>
<name>A0A183EUQ1_9BILA</name>
<evidence type="ECO:0000313" key="2">
    <source>
        <dbReference type="WBParaSite" id="GPUH_0002472201-mRNA-1"/>
    </source>
</evidence>